<dbReference type="Pfam" id="PF00534">
    <property type="entry name" value="Glycos_transf_1"/>
    <property type="match status" value="1"/>
</dbReference>
<dbReference type="PANTHER" id="PTHR46401:SF2">
    <property type="entry name" value="GLYCOSYLTRANSFERASE WBBK-RELATED"/>
    <property type="match status" value="1"/>
</dbReference>
<dbReference type="RefSeq" id="WP_124978169.1">
    <property type="nucleotide sequence ID" value="NZ_BDQK01000013.1"/>
</dbReference>
<feature type="domain" description="Glycosyl transferase family 1" evidence="2">
    <location>
        <begin position="206"/>
        <end position="364"/>
    </location>
</feature>
<gene>
    <name evidence="4" type="ORF">AsFPU1_2986</name>
</gene>
<comment type="caution">
    <text evidence="4">The sequence shown here is derived from an EMBL/GenBank/DDBJ whole genome shotgun (WGS) entry which is preliminary data.</text>
</comment>
<reference evidence="5" key="1">
    <citation type="submission" date="2017-05" db="EMBL/GenBank/DDBJ databases">
        <title>Physiological properties and genetic analysis related to exopolysaccharide production of fresh-water unicellular cyanobacterium Aphanothece sacrum, Suizenji Nori, that has been cultured as a food source in Japan.</title>
        <authorList>
            <person name="Kanesaki Y."/>
            <person name="Yoshikawa S."/>
            <person name="Ohki K."/>
        </authorList>
    </citation>
    <scope>NUCLEOTIDE SEQUENCE [LARGE SCALE GENOMIC DNA]</scope>
    <source>
        <strain evidence="5">FPU1</strain>
    </source>
</reference>
<sequence>MFKVCVDGTPVRGKLTGIGVYTLNLIDSLYQLQEEENFQLDVYFHPSVKNWLLKKSDIPERLEPYDPIFSVPIPVTMANVLAKYPNPILSYFERYLDRPNIIHGTDHYVYPYQKSNKIMTIHDLTFLKYPEYSTTIVQGYLERIKRCLKWTDLVITFSENTKKDLIELLNISPEKIYIVPQASRYSEDYITPNLFYKNKDFIDYFLDKPYLLFVSTLEPRKNIINLIEAFNYLKEVYKIPHQLILIGKKGWKYESIFDKIEESKWKEDIQHLDYLSDEMVALFYNQADAFIYPSYYEGFGLPILEAMTLGTPVITSNTSSLPQVAGDAALLINPDDYFEIAETILSVINDSNLRKNLIEKGKKRAKSFSWKTTAKETIKAYQLIL</sequence>
<dbReference type="GO" id="GO:0016757">
    <property type="term" value="F:glycosyltransferase activity"/>
    <property type="evidence" value="ECO:0007669"/>
    <property type="project" value="InterPro"/>
</dbReference>
<dbReference type="PANTHER" id="PTHR46401">
    <property type="entry name" value="GLYCOSYLTRANSFERASE WBBK-RELATED"/>
    <property type="match status" value="1"/>
</dbReference>
<evidence type="ECO:0000313" key="4">
    <source>
        <dbReference type="EMBL" id="GBF81572.1"/>
    </source>
</evidence>
<dbReference type="SUPFAM" id="SSF53756">
    <property type="entry name" value="UDP-Glycosyltransferase/glycogen phosphorylase"/>
    <property type="match status" value="1"/>
</dbReference>
<dbReference type="CDD" id="cd03809">
    <property type="entry name" value="GT4_MtfB-like"/>
    <property type="match status" value="1"/>
</dbReference>
<keyword evidence="5" id="KW-1185">Reference proteome</keyword>
<organism evidence="4 5">
    <name type="scientific">Aphanothece sacrum FPU1</name>
    <dbReference type="NCBI Taxonomy" id="1920663"/>
    <lineage>
        <taxon>Bacteria</taxon>
        <taxon>Bacillati</taxon>
        <taxon>Cyanobacteriota</taxon>
        <taxon>Cyanophyceae</taxon>
        <taxon>Oscillatoriophycideae</taxon>
        <taxon>Chroococcales</taxon>
        <taxon>Aphanothecaceae</taxon>
        <taxon>Aphanothece</taxon>
    </lineage>
</organism>
<dbReference type="InterPro" id="IPR001296">
    <property type="entry name" value="Glyco_trans_1"/>
</dbReference>
<dbReference type="OrthoDB" id="9797829at2"/>
<evidence type="ECO:0000259" key="3">
    <source>
        <dbReference type="Pfam" id="PF13439"/>
    </source>
</evidence>
<keyword evidence="1 4" id="KW-0808">Transferase</keyword>
<dbReference type="GO" id="GO:0009103">
    <property type="term" value="P:lipopolysaccharide biosynthetic process"/>
    <property type="evidence" value="ECO:0007669"/>
    <property type="project" value="TreeGrafter"/>
</dbReference>
<evidence type="ECO:0000259" key="2">
    <source>
        <dbReference type="Pfam" id="PF00534"/>
    </source>
</evidence>
<evidence type="ECO:0000256" key="1">
    <source>
        <dbReference type="ARBA" id="ARBA00022679"/>
    </source>
</evidence>
<evidence type="ECO:0000313" key="5">
    <source>
        <dbReference type="Proteomes" id="UP000287247"/>
    </source>
</evidence>
<dbReference type="AlphaFoldDB" id="A0A401IJU0"/>
<protein>
    <submittedName>
        <fullName evidence="4">Glycosyl transferase</fullName>
    </submittedName>
</protein>
<dbReference type="EMBL" id="BDQK01000013">
    <property type="protein sequence ID" value="GBF81572.1"/>
    <property type="molecule type" value="Genomic_DNA"/>
</dbReference>
<accession>A0A401IJU0</accession>
<dbReference type="Pfam" id="PF13439">
    <property type="entry name" value="Glyco_transf_4"/>
    <property type="match status" value="1"/>
</dbReference>
<dbReference type="FunFam" id="3.40.50.2000:FF:000119">
    <property type="entry name" value="Glycosyl transferase group 1"/>
    <property type="match status" value="1"/>
</dbReference>
<name>A0A401IJU0_APHSA</name>
<dbReference type="InterPro" id="IPR028098">
    <property type="entry name" value="Glyco_trans_4-like_N"/>
</dbReference>
<proteinExistence type="predicted"/>
<dbReference type="Gene3D" id="3.40.50.2000">
    <property type="entry name" value="Glycogen Phosphorylase B"/>
    <property type="match status" value="2"/>
</dbReference>
<dbReference type="Proteomes" id="UP000287247">
    <property type="component" value="Unassembled WGS sequence"/>
</dbReference>
<feature type="domain" description="Glycosyltransferase subfamily 4-like N-terminal" evidence="3">
    <location>
        <begin position="66"/>
        <end position="180"/>
    </location>
</feature>